<evidence type="ECO:0000313" key="3">
    <source>
        <dbReference type="EMBL" id="RAL40529.1"/>
    </source>
</evidence>
<feature type="transmembrane region" description="Helical" evidence="2">
    <location>
        <begin position="29"/>
        <end position="46"/>
    </location>
</feature>
<organism evidence="3 4">
    <name type="scientific">Cuscuta australis</name>
    <dbReference type="NCBI Taxonomy" id="267555"/>
    <lineage>
        <taxon>Eukaryota</taxon>
        <taxon>Viridiplantae</taxon>
        <taxon>Streptophyta</taxon>
        <taxon>Embryophyta</taxon>
        <taxon>Tracheophyta</taxon>
        <taxon>Spermatophyta</taxon>
        <taxon>Magnoliopsida</taxon>
        <taxon>eudicotyledons</taxon>
        <taxon>Gunneridae</taxon>
        <taxon>Pentapetalae</taxon>
        <taxon>asterids</taxon>
        <taxon>lamiids</taxon>
        <taxon>Solanales</taxon>
        <taxon>Convolvulaceae</taxon>
        <taxon>Cuscuteae</taxon>
        <taxon>Cuscuta</taxon>
        <taxon>Cuscuta subgen. Grammica</taxon>
        <taxon>Cuscuta sect. Cleistogrammica</taxon>
    </lineage>
</organism>
<gene>
    <name evidence="3" type="ORF">DM860_006599</name>
</gene>
<reference evidence="3 4" key="1">
    <citation type="submission" date="2018-06" db="EMBL/GenBank/DDBJ databases">
        <title>The Genome of Cuscuta australis (Dodder) Provides Insight into the Evolution of Plant Parasitism.</title>
        <authorList>
            <person name="Liu H."/>
        </authorList>
    </citation>
    <scope>NUCLEOTIDE SEQUENCE [LARGE SCALE GENOMIC DNA]</scope>
    <source>
        <strain evidence="4">cv. Yunnan</strain>
        <tissue evidence="3">Vines</tissue>
    </source>
</reference>
<keyword evidence="2" id="KW-1133">Transmembrane helix</keyword>
<dbReference type="EMBL" id="NQVE01000194">
    <property type="protein sequence ID" value="RAL40529.1"/>
    <property type="molecule type" value="Genomic_DNA"/>
</dbReference>
<feature type="region of interest" description="Disordered" evidence="1">
    <location>
        <begin position="140"/>
        <end position="180"/>
    </location>
</feature>
<comment type="caution">
    <text evidence="3">The sequence shown here is derived from an EMBL/GenBank/DDBJ whole genome shotgun (WGS) entry which is preliminary data.</text>
</comment>
<feature type="compositionally biased region" description="Polar residues" evidence="1">
    <location>
        <begin position="141"/>
        <end position="157"/>
    </location>
</feature>
<proteinExistence type="predicted"/>
<sequence>MPVLKIFTKRCVMFSFIEHKMQVQKRIEAHRYLIAKCIALVIFINLQGIPASFAAVDQSLFFFILFTLWVKKDRDGFRLPAIRAHLLTRGWREANIVRGINLEALIRQTKFFFLDTSFVQNIFFVKLICNNGRCRAKGNRSLKNWSPPSQGNRSSLSRGIDSHRGTPSSRREAVPSLPFA</sequence>
<protein>
    <submittedName>
        <fullName evidence="3">Uncharacterized protein</fullName>
    </submittedName>
</protein>
<feature type="compositionally biased region" description="Basic and acidic residues" evidence="1">
    <location>
        <begin position="160"/>
        <end position="173"/>
    </location>
</feature>
<accession>A0A328D8B1</accession>
<keyword evidence="2" id="KW-0812">Transmembrane</keyword>
<dbReference type="Proteomes" id="UP000249390">
    <property type="component" value="Unassembled WGS sequence"/>
</dbReference>
<evidence type="ECO:0000256" key="1">
    <source>
        <dbReference type="SAM" id="MobiDB-lite"/>
    </source>
</evidence>
<evidence type="ECO:0000313" key="4">
    <source>
        <dbReference type="Proteomes" id="UP000249390"/>
    </source>
</evidence>
<dbReference type="AlphaFoldDB" id="A0A328D8B1"/>
<keyword evidence="2" id="KW-0472">Membrane</keyword>
<name>A0A328D8B1_9ASTE</name>
<evidence type="ECO:0000256" key="2">
    <source>
        <dbReference type="SAM" id="Phobius"/>
    </source>
</evidence>
<keyword evidence="4" id="KW-1185">Reference proteome</keyword>